<evidence type="ECO:0000259" key="4">
    <source>
        <dbReference type="Pfam" id="PF16206"/>
    </source>
</evidence>
<name>A0A1V9Z8H9_9STRA</name>
<feature type="domain" description="Mon2/Sec7/BIG1-like dimerisation and cyclophilin-binding" evidence="5">
    <location>
        <begin position="3"/>
        <end position="192"/>
    </location>
</feature>
<comment type="caution">
    <text evidence="6">The sequence shown here is derived from an EMBL/GenBank/DDBJ whole genome shotgun (WGS) entry which is preliminary data.</text>
</comment>
<evidence type="ECO:0000313" key="7">
    <source>
        <dbReference type="Proteomes" id="UP000243217"/>
    </source>
</evidence>
<protein>
    <recommendedName>
        <fullName evidence="8">Protein MON2 homolog</fullName>
    </recommendedName>
</protein>
<sequence>MDFLRSVEEDLTALIAETKKKMPMVRDAADKGIEQIVIMRQMYAQSMRVEAAPGPGHAVFKSDAILRPFLLVCNHSNANSKLLVSCFNSIQRLVSWDAITSEAIGNILRVLQIQAEHNTSQDIQLKLLQTLLQLLTLAFNKGDEQMTNDDLISQAMWICLHLQSQSGNAITSNTAAMTVRQIVTMVFDNVVHHQESSEIVMNNARKVGFLVFQDLCLMSREESGVWMKRTTFSKLLGVELVEAVLTSHSNLFRTDIEFRSMLKQHIKTLITMNLDTLLSPANISNPTTFPLLLRIMRLASTVLLHFTALLPDECCVIWLALLDIISTGSFSPSSPPVKTFNRSSSAVAGALTANTTANNSAANSSTGQLHHITGNYFFVTWPVLLAMEVVTKACHEAEVIPALSQYQGHILAHVARTVSAVVTTSPPADYKPPVYQDVTFYRSGLEYLNDTEAPPLQPFFQCLRLAVVCQHQMIAGLQASFPSALGSLPATATAPEVSPLQAQYILSSIAPYVLNAFNCTMRFCREAELIAIALKSLHALTSIDAAVRAKLPSTIYNDHSMDLRPIGVACLQTLCVFSFPTLPASRIVKCITGTGQPSVIEYTGEDMAGLIAEEPLLTWREIQAMKALFRTVHTMENELNTAEWQILLEGFEVIVALSTLKQKSKGVHTKMGTGPQALKVEDEDVEQQLVMLGFSIHEYFHNSTNEGILRPEALLHVLEALGTVCFGQLHTKSPIHSPTALSSDTITENVTPDDRLVDSLRELVNNHTMLAWDVLIVPFTQHLKVYDQTLGLSSMASGAAFQPSFAIRMFVQLAKQHHFAWSFVMRELVHLSCAVPSTPPNASVTTTAPSSFQTYTTDAVFQLMQSAILLPDQKMTQPEICSYMTLILQSETMKERALLGLLDFLQGCGHLLDSGWPVVLSTLESSAIFDSRCQVVAFKSVRLIVDDLIVNMPLEYRKECISCVGAYASAAKDVNISLTAVNALWSIADAIAKQAKVTTSLWPKAFDELKRIAVDSRPEVRNCAINTLFGMAVTHGSQFGLVEWKLFIEDTVLPLGTKLSVQVTNDEPLLSAPGIMTHHSRDSVSKQYDESRVLVLNGIARVIQTHNHALMSFDEWFPTMWDELLAYIAAPIKAATCSKEVVLASVSTVQTLLQFVSSNGIDPIATPLRAGVGMRMVDGSLAAASEPTTSSRRQSRASQNPQIWESAFTLLLQIVLDNTQSTNMEINQEIASAVVHVLVLLYNQCKLHECSGSTKAHCILSFFETCMDRYVFAKNATVAAGTTNSVHYRILNAYEECNFFEPDVHTALIDQLLVYLHQAASCQITFLIKHILTTLAKVYENITTQAQAATSANILEALQPFLNYKVQDLSTAMSLTPSEKSTLQLWKPALKVINVLIQYGINANLAIAPHLFASIEMILGPAPTREFEDPSDDEVLELNSLDLLVQSISRMVPANPDVTSRFISLLTSSNGRRVPVASACVHHLITLGAITNTNVPLRQVCRLELLTLAKEALAAYLLDPNENRARVLTLLSTLGASPLSPRNVLDLFPSLCACISCDDLDIRTWIQRILIDSNVATTCLALLTTDD</sequence>
<dbReference type="InterPro" id="IPR032629">
    <property type="entry name" value="DCB_dom"/>
</dbReference>
<dbReference type="Pfam" id="PF16213">
    <property type="entry name" value="DCB"/>
    <property type="match status" value="1"/>
</dbReference>
<organism evidence="6 7">
    <name type="scientific">Thraustotheca clavata</name>
    <dbReference type="NCBI Taxonomy" id="74557"/>
    <lineage>
        <taxon>Eukaryota</taxon>
        <taxon>Sar</taxon>
        <taxon>Stramenopiles</taxon>
        <taxon>Oomycota</taxon>
        <taxon>Saprolegniomycetes</taxon>
        <taxon>Saprolegniales</taxon>
        <taxon>Achlyaceae</taxon>
        <taxon>Thraustotheca</taxon>
    </lineage>
</organism>
<accession>A0A1V9Z8H9</accession>
<dbReference type="PANTHER" id="PTHR34199:SF4">
    <property type="entry name" value="ARM REPEAT SUPERFAMILY PROTEIN"/>
    <property type="match status" value="1"/>
</dbReference>
<dbReference type="Pfam" id="PF12783">
    <property type="entry name" value="Sec7-like_HUS"/>
    <property type="match status" value="1"/>
</dbReference>
<dbReference type="Proteomes" id="UP000243217">
    <property type="component" value="Unassembled WGS sequence"/>
</dbReference>
<evidence type="ECO:0000256" key="2">
    <source>
        <dbReference type="ARBA" id="ARBA00022927"/>
    </source>
</evidence>
<dbReference type="Pfam" id="PF16206">
    <property type="entry name" value="Mon2_C"/>
    <property type="match status" value="1"/>
</dbReference>
<dbReference type="InterPro" id="IPR016024">
    <property type="entry name" value="ARM-type_fold"/>
</dbReference>
<dbReference type="STRING" id="74557.A0A1V9Z8H9"/>
<evidence type="ECO:0000259" key="3">
    <source>
        <dbReference type="Pfam" id="PF12783"/>
    </source>
</evidence>
<evidence type="ECO:0000256" key="1">
    <source>
        <dbReference type="ARBA" id="ARBA00022448"/>
    </source>
</evidence>
<evidence type="ECO:0000313" key="6">
    <source>
        <dbReference type="EMBL" id="OQR94140.1"/>
    </source>
</evidence>
<dbReference type="OrthoDB" id="294853at2759"/>
<keyword evidence="2" id="KW-0653">Protein transport</keyword>
<dbReference type="EMBL" id="JNBS01002204">
    <property type="protein sequence ID" value="OQR94140.1"/>
    <property type="molecule type" value="Genomic_DNA"/>
</dbReference>
<dbReference type="PANTHER" id="PTHR34199">
    <property type="entry name" value="NUMOD3 MOTIF FAMILY PROTEIN, EXPRESSED"/>
    <property type="match status" value="1"/>
</dbReference>
<dbReference type="SUPFAM" id="SSF48371">
    <property type="entry name" value="ARM repeat"/>
    <property type="match status" value="2"/>
</dbReference>
<evidence type="ECO:0008006" key="8">
    <source>
        <dbReference type="Google" id="ProtNLM"/>
    </source>
</evidence>
<dbReference type="InterPro" id="IPR032817">
    <property type="entry name" value="Mon2_C"/>
</dbReference>
<proteinExistence type="predicted"/>
<evidence type="ECO:0000259" key="5">
    <source>
        <dbReference type="Pfam" id="PF16213"/>
    </source>
</evidence>
<dbReference type="GO" id="GO:0015031">
    <property type="term" value="P:protein transport"/>
    <property type="evidence" value="ECO:0007669"/>
    <property type="project" value="UniProtKB-KW"/>
</dbReference>
<gene>
    <name evidence="6" type="ORF">THRCLA_08236</name>
</gene>
<dbReference type="InterPro" id="IPR032691">
    <property type="entry name" value="Mon2/Sec7/BIG1-like_HUS"/>
</dbReference>
<keyword evidence="7" id="KW-1185">Reference proteome</keyword>
<feature type="domain" description="Mon2/Sec7/BIG1-like HUS" evidence="3">
    <location>
        <begin position="208"/>
        <end position="326"/>
    </location>
</feature>
<keyword evidence="1" id="KW-0813">Transport</keyword>
<feature type="domain" description="Mon2 C-terminal" evidence="4">
    <location>
        <begin position="1000"/>
        <end position="1184"/>
    </location>
</feature>
<reference evidence="6 7" key="1">
    <citation type="journal article" date="2014" name="Genome Biol. Evol.">
        <title>The secreted proteins of Achlya hypogyna and Thraustotheca clavata identify the ancestral oomycete secretome and reveal gene acquisitions by horizontal gene transfer.</title>
        <authorList>
            <person name="Misner I."/>
            <person name="Blouin N."/>
            <person name="Leonard G."/>
            <person name="Richards T.A."/>
            <person name="Lane C.E."/>
        </authorList>
    </citation>
    <scope>NUCLEOTIDE SEQUENCE [LARGE SCALE GENOMIC DNA]</scope>
    <source>
        <strain evidence="6 7">ATCC 34112</strain>
    </source>
</reference>